<dbReference type="PANTHER" id="PTHR13800">
    <property type="entry name" value="TRANSIENT RECEPTOR POTENTIAL CATION CHANNEL, SUBFAMILY M, MEMBER 6"/>
    <property type="match status" value="1"/>
</dbReference>
<dbReference type="InterPro" id="IPR004166">
    <property type="entry name" value="a-kinase_dom"/>
</dbReference>
<comment type="subcellular location">
    <subcellularLocation>
        <location evidence="2">Cell membrane</location>
        <topology evidence="2">Multi-pass membrane protein</topology>
    </subcellularLocation>
    <subcellularLocation>
        <location evidence="1">Nucleus</location>
    </subcellularLocation>
</comment>
<dbReference type="Pfam" id="PF16519">
    <property type="entry name" value="TRPM_tetra"/>
    <property type="match status" value="1"/>
</dbReference>
<comment type="catalytic activity">
    <reaction evidence="25">
        <text>L-threonyl-[protein] + ATP = O-phospho-L-threonyl-[protein] + ADP + H(+)</text>
        <dbReference type="Rhea" id="RHEA:46608"/>
        <dbReference type="Rhea" id="RHEA-COMP:11060"/>
        <dbReference type="Rhea" id="RHEA-COMP:11605"/>
        <dbReference type="ChEBI" id="CHEBI:15378"/>
        <dbReference type="ChEBI" id="CHEBI:30013"/>
        <dbReference type="ChEBI" id="CHEBI:30616"/>
        <dbReference type="ChEBI" id="CHEBI:61977"/>
        <dbReference type="ChEBI" id="CHEBI:456216"/>
        <dbReference type="EC" id="2.7.11.1"/>
    </reaction>
</comment>
<evidence type="ECO:0000256" key="3">
    <source>
        <dbReference type="ARBA" id="ARBA00012513"/>
    </source>
</evidence>
<dbReference type="PANTHER" id="PTHR13800:SF15">
    <property type="entry name" value="TRANSIENT RECEPTOR POTENTIAL CATION CHANNEL SUBFAMILY M MEMBER 6"/>
    <property type="match status" value="1"/>
</dbReference>
<keyword evidence="15" id="KW-0106">Calcium</keyword>
<dbReference type="InterPro" id="IPR011009">
    <property type="entry name" value="Kinase-like_dom_sf"/>
</dbReference>
<keyword evidence="9" id="KW-0107">Calcium channel</keyword>
<feature type="region of interest" description="Disordered" evidence="27">
    <location>
        <begin position="1348"/>
        <end position="1381"/>
    </location>
</feature>
<dbReference type="Pfam" id="PF18139">
    <property type="entry name" value="LSDAT_euk"/>
    <property type="match status" value="1"/>
</dbReference>
<comment type="similarity">
    <text evidence="21">In the C-terminal section; belongs to the protein kinase superfamily. Alpha-type protein kinase family. ALPK subfamily.</text>
</comment>
<keyword evidence="16 28" id="KW-1133">Transmembrane helix</keyword>
<evidence type="ECO:0000256" key="10">
    <source>
        <dbReference type="ARBA" id="ARBA00022679"/>
    </source>
</evidence>
<dbReference type="InterPro" id="IPR041491">
    <property type="entry name" value="TRPM_SLOG"/>
</dbReference>
<keyword evidence="12" id="KW-0479">Metal-binding</keyword>
<feature type="transmembrane region" description="Helical" evidence="28">
    <location>
        <begin position="928"/>
        <end position="945"/>
    </location>
</feature>
<evidence type="ECO:0000256" key="14">
    <source>
        <dbReference type="ARBA" id="ARBA00022833"/>
    </source>
</evidence>
<evidence type="ECO:0000256" key="7">
    <source>
        <dbReference type="ARBA" id="ARBA00022553"/>
    </source>
</evidence>
<evidence type="ECO:0000256" key="25">
    <source>
        <dbReference type="ARBA" id="ARBA00047899"/>
    </source>
</evidence>
<dbReference type="Gene3D" id="3.30.200.20">
    <property type="entry name" value="Phosphorylase Kinase, domain 1"/>
    <property type="match status" value="1"/>
</dbReference>
<evidence type="ECO:0000256" key="8">
    <source>
        <dbReference type="ARBA" id="ARBA00022568"/>
    </source>
</evidence>
<keyword evidence="10" id="KW-0808">Transferase</keyword>
<keyword evidence="13" id="KW-0418">Kinase</keyword>
<evidence type="ECO:0000256" key="23">
    <source>
        <dbReference type="ARBA" id="ARBA00034634"/>
    </source>
</evidence>
<comment type="catalytic activity">
    <reaction evidence="26">
        <text>L-seryl-[protein] + ATP = O-phospho-L-seryl-[protein] + ADP + H(+)</text>
        <dbReference type="Rhea" id="RHEA:17989"/>
        <dbReference type="Rhea" id="RHEA-COMP:9863"/>
        <dbReference type="Rhea" id="RHEA-COMP:11604"/>
        <dbReference type="ChEBI" id="CHEBI:15378"/>
        <dbReference type="ChEBI" id="CHEBI:29999"/>
        <dbReference type="ChEBI" id="CHEBI:30616"/>
        <dbReference type="ChEBI" id="CHEBI:83421"/>
        <dbReference type="ChEBI" id="CHEBI:456216"/>
        <dbReference type="EC" id="2.7.11.1"/>
    </reaction>
</comment>
<dbReference type="EC" id="2.7.11.1" evidence="3"/>
<keyword evidence="7" id="KW-0597">Phosphoprotein</keyword>
<keyword evidence="11 28" id="KW-0812">Transmembrane</keyword>
<comment type="catalytic activity">
    <reaction evidence="22">
        <text>Mg(2+)(in) = Mg(2+)(out)</text>
        <dbReference type="Rhea" id="RHEA:29827"/>
        <dbReference type="ChEBI" id="CHEBI:18420"/>
    </reaction>
</comment>
<evidence type="ECO:0000256" key="9">
    <source>
        <dbReference type="ARBA" id="ARBA00022673"/>
    </source>
</evidence>
<reference evidence="30" key="1">
    <citation type="submission" date="2018-05" db="EMBL/GenBank/DDBJ databases">
        <authorList>
            <person name="Datahose"/>
        </authorList>
    </citation>
    <scope>NUCLEOTIDE SEQUENCE</scope>
</reference>
<evidence type="ECO:0000256" key="22">
    <source>
        <dbReference type="ARBA" id="ARBA00034269"/>
    </source>
</evidence>
<dbReference type="SUPFAM" id="SSF56112">
    <property type="entry name" value="Protein kinase-like (PK-like)"/>
    <property type="match status" value="1"/>
</dbReference>
<evidence type="ECO:0000256" key="19">
    <source>
        <dbReference type="ARBA" id="ARBA00023242"/>
    </source>
</evidence>
<dbReference type="Gene3D" id="1.20.5.1010">
    <property type="entry name" value="TRPM, tetramerisation domain"/>
    <property type="match status" value="1"/>
</dbReference>
<dbReference type="InterPro" id="IPR032415">
    <property type="entry name" value="TRPM_tetra"/>
</dbReference>
<keyword evidence="19" id="KW-0539">Nucleus</keyword>
<dbReference type="Pfam" id="PF25508">
    <property type="entry name" value="TRPM2"/>
    <property type="match status" value="1"/>
</dbReference>
<dbReference type="GO" id="GO:0046872">
    <property type="term" value="F:metal ion binding"/>
    <property type="evidence" value="ECO:0007669"/>
    <property type="project" value="UniProtKB-KW"/>
</dbReference>
<dbReference type="InterPro" id="IPR057366">
    <property type="entry name" value="TRPM-like"/>
</dbReference>
<dbReference type="GO" id="GO:0005634">
    <property type="term" value="C:nucleus"/>
    <property type="evidence" value="ECO:0007669"/>
    <property type="project" value="UniProtKB-SubCell"/>
</dbReference>
<evidence type="ECO:0000256" key="16">
    <source>
        <dbReference type="ARBA" id="ARBA00022989"/>
    </source>
</evidence>
<dbReference type="InterPro" id="IPR050927">
    <property type="entry name" value="TRPM"/>
</dbReference>
<evidence type="ECO:0000256" key="18">
    <source>
        <dbReference type="ARBA" id="ARBA00023136"/>
    </source>
</evidence>
<evidence type="ECO:0000256" key="28">
    <source>
        <dbReference type="SAM" id="Phobius"/>
    </source>
</evidence>
<keyword evidence="6" id="KW-0723">Serine/threonine-protein kinase</keyword>
<accession>A0A3P8PHZ5</accession>
<dbReference type="GO" id="GO:0004674">
    <property type="term" value="F:protein serine/threonine kinase activity"/>
    <property type="evidence" value="ECO:0007669"/>
    <property type="project" value="UniProtKB-KW"/>
</dbReference>
<keyword evidence="14" id="KW-0862">Zinc</keyword>
<feature type="transmembrane region" description="Helical" evidence="28">
    <location>
        <begin position="1002"/>
        <end position="1025"/>
    </location>
</feature>
<dbReference type="GeneTree" id="ENSGT00940000158164"/>
<evidence type="ECO:0000256" key="20">
    <source>
        <dbReference type="ARBA" id="ARBA00023303"/>
    </source>
</evidence>
<dbReference type="Pfam" id="PF00520">
    <property type="entry name" value="Ion_trans"/>
    <property type="match status" value="1"/>
</dbReference>
<evidence type="ECO:0000256" key="12">
    <source>
        <dbReference type="ARBA" id="ARBA00022723"/>
    </source>
</evidence>
<reference evidence="30" key="2">
    <citation type="submission" date="2025-08" db="UniProtKB">
        <authorList>
            <consortium name="Ensembl"/>
        </authorList>
    </citation>
    <scope>IDENTIFICATION</scope>
</reference>
<evidence type="ECO:0000256" key="26">
    <source>
        <dbReference type="ARBA" id="ARBA00048679"/>
    </source>
</evidence>
<evidence type="ECO:0000256" key="1">
    <source>
        <dbReference type="ARBA" id="ARBA00004123"/>
    </source>
</evidence>
<comment type="catalytic activity">
    <reaction evidence="24">
        <text>Ca(2+)(in) = Ca(2+)(out)</text>
        <dbReference type="Rhea" id="RHEA:29671"/>
        <dbReference type="ChEBI" id="CHEBI:29108"/>
    </reaction>
</comment>
<proteinExistence type="inferred from homology"/>
<dbReference type="OMA" id="SEAEMCH"/>
<evidence type="ECO:0000259" key="29">
    <source>
        <dbReference type="PROSITE" id="PS51158"/>
    </source>
</evidence>
<feature type="compositionally biased region" description="Acidic residues" evidence="27">
    <location>
        <begin position="1352"/>
        <end position="1368"/>
    </location>
</feature>
<feature type="transmembrane region" description="Helical" evidence="28">
    <location>
        <begin position="860"/>
        <end position="878"/>
    </location>
</feature>
<feature type="transmembrane region" description="Helical" evidence="28">
    <location>
        <begin position="793"/>
        <end position="812"/>
    </location>
</feature>
<dbReference type="GO" id="GO:0005262">
    <property type="term" value="F:calcium channel activity"/>
    <property type="evidence" value="ECO:0007669"/>
    <property type="project" value="UniProtKB-KW"/>
</dbReference>
<keyword evidence="17" id="KW-0406">Ion transport</keyword>
<evidence type="ECO:0000256" key="6">
    <source>
        <dbReference type="ARBA" id="ARBA00022527"/>
    </source>
</evidence>
<protein>
    <recommendedName>
        <fullName evidence="3">non-specific serine/threonine protein kinase</fullName>
        <ecNumber evidence="3">2.7.11.1</ecNumber>
    </recommendedName>
</protein>
<organism evidence="30 31">
    <name type="scientific">Astatotilapia calliptera</name>
    <name type="common">Eastern happy</name>
    <name type="synonym">Chromis callipterus</name>
    <dbReference type="NCBI Taxonomy" id="8154"/>
    <lineage>
        <taxon>Eukaryota</taxon>
        <taxon>Metazoa</taxon>
        <taxon>Chordata</taxon>
        <taxon>Craniata</taxon>
        <taxon>Vertebrata</taxon>
        <taxon>Euteleostomi</taxon>
        <taxon>Actinopterygii</taxon>
        <taxon>Neopterygii</taxon>
        <taxon>Teleostei</taxon>
        <taxon>Neoteleostei</taxon>
        <taxon>Acanthomorphata</taxon>
        <taxon>Ovalentaria</taxon>
        <taxon>Cichlomorphae</taxon>
        <taxon>Cichliformes</taxon>
        <taxon>Cichlidae</taxon>
        <taxon>African cichlids</taxon>
        <taxon>Pseudocrenilabrinae</taxon>
        <taxon>Haplochromini</taxon>
        <taxon>Astatotilapia</taxon>
    </lineage>
</organism>
<evidence type="ECO:0000256" key="21">
    <source>
        <dbReference type="ARBA" id="ARBA00025760"/>
    </source>
</evidence>
<evidence type="ECO:0000256" key="5">
    <source>
        <dbReference type="ARBA" id="ARBA00022475"/>
    </source>
</evidence>
<gene>
    <name evidence="30" type="primary">TRPM6</name>
</gene>
<evidence type="ECO:0000256" key="4">
    <source>
        <dbReference type="ARBA" id="ARBA00022448"/>
    </source>
</evidence>
<name>A0A3P8PHZ5_ASTCA</name>
<evidence type="ECO:0000256" key="15">
    <source>
        <dbReference type="ARBA" id="ARBA00022837"/>
    </source>
</evidence>
<dbReference type="SMART" id="SM00811">
    <property type="entry name" value="Alpha_kinase"/>
    <property type="match status" value="1"/>
</dbReference>
<keyword evidence="4" id="KW-0813">Transport</keyword>
<evidence type="ECO:0000256" key="24">
    <source>
        <dbReference type="ARBA" id="ARBA00036634"/>
    </source>
</evidence>
<dbReference type="GO" id="GO:0016324">
    <property type="term" value="C:apical plasma membrane"/>
    <property type="evidence" value="ECO:0007669"/>
    <property type="project" value="TreeGrafter"/>
</dbReference>
<dbReference type="Gene3D" id="3.20.200.10">
    <property type="entry name" value="MHCK/EF2 kinase"/>
    <property type="match status" value="1"/>
</dbReference>
<sequence>VSKYFLRECLIILKNYLTMLLPMHLCNVVLFARCCCGHLIGEHSWQDSLPPLSLCPGPGQDVEEEWSMERHTRASPTNAYGTVDFEDTATRVCRAKYVRVAVDSKPEALLQLMLREWQMERPKLLLSVHGGSENFTLPPKVNQAFSKGLITAALSTGAWIFTDGINTGVSKYVGDAVKSFGSHDLRKRNTVGITPWGVIDNNMDLIGRDYHIPLRSCLNGFHSHFLLVDDGTLGKHGCQQGLRRKLEKHIQLQKIHPRLNQGVPVVCVVVEGGPSVVSTVLDYVSTVPPVPVFVFEGSGRAADLLAFLHKQTAVDRPLEADIKENFLTTIGDAFGMERTEATDLYTLLLQCMDHRQSITIFDSESDDQMAPDAAILTATLKGTKASPSEQLSMTLAWDRADIAQKDVLVYGQHWQVGSLEQAMLDALVMDRVSFVKTLIDNGMTMSRFLTVDRLEELYNMAQGPTARFLHHLVEDAKQTSLPAGYRLSIIDMGLVIEYLIGGAYRSTYTRKQFRAAYTTFSKLRHGLMPSSTRNRSLQDLHFFRTAQPYKRKVGLDDAPLLVPFNFNDLFVWAVLQQRQQMALFLWQHGEEALARATVACKLYRSMAFEARQSSLDDNIIERFKTYSLEFGKLAVDVLDCAFRQNEQMAMKLLTYEMEAWSHFTCLQMAVSSCHRPFVSHSCTQTLLTDLWTGPLNMRKNSFLKIILSLLLPPAILLLEFKSKAEMCHVPQTHEAMLFGLDSVKPAPGTKEQGLSFQDKRVGPVSETMSSITVRCVSWITTLYDFYTAPVVKFWFHTMSYLAFLMLFSYVVLVKMEDQPSVQEWLVIAYILSTAAEKTREILMSEATKLSQKLKIWFSEYWNISDFIAILLFVAGLAMRWHSDPYRTAGRLTYCLDIIFWFIRVMDLLAVNQHAGPYLTMITKMTRNMFYIVVMMAIVLLTYGVSRKAVLSPDEEPSWSLARDIVFQPYWMIYGEVYASEIDPCQEDDSCPPASFLAPFLQAVYMFVQYIIMVNILIAFFNNVYFDMASTSNKLWKYNRYRYIMTYQVRPWLPPPLNLLSHMDLGLRQLSLHLSLLPSHLFLLELYLGHEDRKKLHEFEERCVQAYFHEKSECPLSSQKNRIKVTAERTEEMCMMVGEVSEKVNFIQDSLSDLDSQLGHLQDLSALAVDTLTLLSASNNLHQEETRLAQCRLITASQHAIPHSWTLPHRSGADGDAANIQRLVAKPYKSTPPSLLKGYTLAGNRRESQECHVGVRGSRGGRYGHTEEPEERAREVLTVDHPCENQQGASDPGSCASLSHFNSGGFSSVRDQTPCESCEPSQCGSPLSPRGLESLHFKFWTCEPYLFTSQEETSMEEEDEVEEEGEEKEEEKTQEEPPNIDVHRASSSAFLFDPEDISEGLTNPAFSCDDSQPTSRSRNSNQWRKPIKSPRWACLSRDRPYGYSVERNNLMRLAQTIPFTPVSIMGGEEVSVYSLEEVASDADPESSSVSSWSSRGLSAILQPLLSEEGSLDGGLRQGRRVLCTWAEQDVLRPGLVYVVKGFRPEVVRVCKKYFHGSTALQLCLREIQQQRAAQKMMQVFNQVKPDDLHHSPRFLDVSLVLWHSNGQWLTIERNMSGDFMKYNNNTGEEITPCCSLEEMLLAFSHWTYEYSRRELLVLDIQGVGEELTDPTVIMAEDQSRGEMLFGPDNLGDAGINGFLQKHSCSAWCHRLGLKGQKHTKPCLLFFF</sequence>
<dbReference type="InterPro" id="IPR005821">
    <property type="entry name" value="Ion_trans_dom"/>
</dbReference>
<feature type="transmembrane region" description="Helical" evidence="28">
    <location>
        <begin position="1069"/>
        <end position="1087"/>
    </location>
</feature>
<feature type="compositionally biased region" description="Polar residues" evidence="27">
    <location>
        <begin position="1400"/>
        <end position="1422"/>
    </location>
</feature>
<reference evidence="30" key="3">
    <citation type="submission" date="2025-09" db="UniProtKB">
        <authorList>
            <consortium name="Ensembl"/>
        </authorList>
    </citation>
    <scope>IDENTIFICATION</scope>
</reference>
<dbReference type="Bgee" id="ENSACLG00000011338">
    <property type="expression patterns" value="Expressed in spleen"/>
</dbReference>
<feature type="domain" description="Alpha-type protein kinase" evidence="29">
    <location>
        <begin position="1483"/>
        <end position="1715"/>
    </location>
</feature>
<dbReference type="InterPro" id="IPR037162">
    <property type="entry name" value="TRPM_tetra_sf"/>
</dbReference>
<keyword evidence="20" id="KW-0407">Ion channel</keyword>
<keyword evidence="18 28" id="KW-0472">Membrane</keyword>
<evidence type="ECO:0000256" key="27">
    <source>
        <dbReference type="SAM" id="MobiDB-lite"/>
    </source>
</evidence>
<dbReference type="Ensembl" id="ENSACLT00000017069.2">
    <property type="protein sequence ID" value="ENSACLP00000016665.2"/>
    <property type="gene ID" value="ENSACLG00000011338.2"/>
</dbReference>
<evidence type="ECO:0000256" key="2">
    <source>
        <dbReference type="ARBA" id="ARBA00004651"/>
    </source>
</evidence>
<keyword evidence="5" id="KW-1003">Cell membrane</keyword>
<feature type="transmembrane region" description="Helical" evidence="28">
    <location>
        <begin position="890"/>
        <end position="908"/>
    </location>
</feature>
<dbReference type="GO" id="GO:0051262">
    <property type="term" value="P:protein tetramerization"/>
    <property type="evidence" value="ECO:0007669"/>
    <property type="project" value="InterPro"/>
</dbReference>
<comment type="catalytic activity">
    <reaction evidence="23">
        <text>Zn(2+)(in) = Zn(2+)(out)</text>
        <dbReference type="Rhea" id="RHEA:29351"/>
        <dbReference type="ChEBI" id="CHEBI:29105"/>
    </reaction>
</comment>
<evidence type="ECO:0000313" key="30">
    <source>
        <dbReference type="Ensembl" id="ENSACLP00000016665.2"/>
    </source>
</evidence>
<dbReference type="Proteomes" id="UP000265100">
    <property type="component" value="Chromosome 12"/>
</dbReference>
<keyword evidence="8" id="KW-0109">Calcium transport</keyword>
<keyword evidence="31" id="KW-1185">Reference proteome</keyword>
<evidence type="ECO:0000313" key="31">
    <source>
        <dbReference type="Proteomes" id="UP000265100"/>
    </source>
</evidence>
<feature type="region of interest" description="Disordered" evidence="27">
    <location>
        <begin position="1400"/>
        <end position="1423"/>
    </location>
</feature>
<dbReference type="PROSITE" id="PS51158">
    <property type="entry name" value="ALPHA_KINASE"/>
    <property type="match status" value="1"/>
</dbReference>
<dbReference type="GO" id="GO:0005524">
    <property type="term" value="F:ATP binding"/>
    <property type="evidence" value="ECO:0007669"/>
    <property type="project" value="InterPro"/>
</dbReference>
<evidence type="ECO:0000256" key="17">
    <source>
        <dbReference type="ARBA" id="ARBA00023065"/>
    </source>
</evidence>
<evidence type="ECO:0000256" key="11">
    <source>
        <dbReference type="ARBA" id="ARBA00022692"/>
    </source>
</evidence>
<evidence type="ECO:0000256" key="13">
    <source>
        <dbReference type="ARBA" id="ARBA00022777"/>
    </source>
</evidence>
<dbReference type="Pfam" id="PF02816">
    <property type="entry name" value="Alpha_kinase"/>
    <property type="match status" value="1"/>
</dbReference>